<reference evidence="10" key="1">
    <citation type="submission" date="2021-06" db="EMBL/GenBank/DDBJ databases">
        <authorList>
            <consortium name="Wellcome Sanger Institute Data Sharing"/>
        </authorList>
    </citation>
    <scope>NUCLEOTIDE SEQUENCE [LARGE SCALE GENOMIC DNA]</scope>
</reference>
<keyword evidence="7" id="KW-1015">Disulfide bond</keyword>
<dbReference type="GO" id="GO:0030334">
    <property type="term" value="P:regulation of cell migration"/>
    <property type="evidence" value="ECO:0007669"/>
    <property type="project" value="TreeGrafter"/>
</dbReference>
<dbReference type="InterPro" id="IPR004250">
    <property type="entry name" value="Somatostatin"/>
</dbReference>
<keyword evidence="5" id="KW-0165">Cleavage on pair of basic residues</keyword>
<sequence length="106" mass="11627">CVSCGGLAPCPGLVPACALCWLGLAPADPLICYDCFLLQALTRFTLEDIISQLGQSESELTESEVPADNEVHLDLERSTESETNQLPPRERKAGCKNFYWKTFTSC</sequence>
<keyword evidence="11" id="KW-1185">Reference proteome</keyword>
<comment type="similarity">
    <text evidence="3">Belongs to the somatostatin family.</text>
</comment>
<dbReference type="PANTHER" id="PTHR10558">
    <property type="entry name" value="SOMATOSTATIN"/>
    <property type="match status" value="1"/>
</dbReference>
<evidence type="ECO:0000256" key="7">
    <source>
        <dbReference type="ARBA" id="ARBA00023157"/>
    </source>
</evidence>
<dbReference type="GO" id="GO:0005615">
    <property type="term" value="C:extracellular space"/>
    <property type="evidence" value="ECO:0007669"/>
    <property type="project" value="TreeGrafter"/>
</dbReference>
<evidence type="ECO:0000256" key="6">
    <source>
        <dbReference type="ARBA" id="ARBA00022702"/>
    </source>
</evidence>
<feature type="domain" description="Somatostatin/Cortistatin C-terminal" evidence="9">
    <location>
        <begin position="89"/>
        <end position="106"/>
    </location>
</feature>
<dbReference type="PANTHER" id="PTHR10558:SF2">
    <property type="entry name" value="SOMATOSTATIN"/>
    <property type="match status" value="1"/>
</dbReference>
<keyword evidence="6" id="KW-0372">Hormone</keyword>
<evidence type="ECO:0000313" key="10">
    <source>
        <dbReference type="Ensembl" id="ENSECRP00000008944.1"/>
    </source>
</evidence>
<dbReference type="AlphaFoldDB" id="A0A8C4RX12"/>
<dbReference type="Pfam" id="PF03002">
    <property type="entry name" value="Somatostatin"/>
    <property type="match status" value="1"/>
</dbReference>
<comment type="function">
    <text evidence="1">Somatostatin inhibits the release of somatotropin.</text>
</comment>
<evidence type="ECO:0000256" key="5">
    <source>
        <dbReference type="ARBA" id="ARBA00022685"/>
    </source>
</evidence>
<dbReference type="Proteomes" id="UP000694620">
    <property type="component" value="Chromosome 2"/>
</dbReference>
<evidence type="ECO:0000256" key="2">
    <source>
        <dbReference type="ARBA" id="ARBA00004613"/>
    </source>
</evidence>
<evidence type="ECO:0000259" key="9">
    <source>
        <dbReference type="Pfam" id="PF03002"/>
    </source>
</evidence>
<reference evidence="10" key="2">
    <citation type="submission" date="2025-08" db="UniProtKB">
        <authorList>
            <consortium name="Ensembl"/>
        </authorList>
    </citation>
    <scope>IDENTIFICATION</scope>
</reference>
<organism evidence="10 11">
    <name type="scientific">Erpetoichthys calabaricus</name>
    <name type="common">Rope fish</name>
    <name type="synonym">Calamoichthys calabaricus</name>
    <dbReference type="NCBI Taxonomy" id="27687"/>
    <lineage>
        <taxon>Eukaryota</taxon>
        <taxon>Metazoa</taxon>
        <taxon>Chordata</taxon>
        <taxon>Craniata</taxon>
        <taxon>Vertebrata</taxon>
        <taxon>Euteleostomi</taxon>
        <taxon>Actinopterygii</taxon>
        <taxon>Polypteriformes</taxon>
        <taxon>Polypteridae</taxon>
        <taxon>Erpetoichthys</taxon>
    </lineage>
</organism>
<protein>
    <recommendedName>
        <fullName evidence="9">Somatostatin/Cortistatin C-terminal domain-containing protein</fullName>
    </recommendedName>
</protein>
<feature type="chain" id="PRO_5034377322" description="Somatostatin/Cortistatin C-terminal domain-containing protein" evidence="8">
    <location>
        <begin position="28"/>
        <end position="106"/>
    </location>
</feature>
<evidence type="ECO:0000256" key="3">
    <source>
        <dbReference type="ARBA" id="ARBA00008327"/>
    </source>
</evidence>
<dbReference type="GO" id="GO:0005179">
    <property type="term" value="F:hormone activity"/>
    <property type="evidence" value="ECO:0007669"/>
    <property type="project" value="UniProtKB-KW"/>
</dbReference>
<comment type="subcellular location">
    <subcellularLocation>
        <location evidence="2">Secreted</location>
    </subcellularLocation>
</comment>
<reference evidence="10" key="3">
    <citation type="submission" date="2025-09" db="UniProtKB">
        <authorList>
            <consortium name="Ensembl"/>
        </authorList>
    </citation>
    <scope>IDENTIFICATION</scope>
</reference>
<accession>A0A8C4RX12</accession>
<evidence type="ECO:0000313" key="11">
    <source>
        <dbReference type="Proteomes" id="UP000694620"/>
    </source>
</evidence>
<evidence type="ECO:0000256" key="4">
    <source>
        <dbReference type="ARBA" id="ARBA00022525"/>
    </source>
</evidence>
<dbReference type="Ensembl" id="ENSECRT00000009092.1">
    <property type="protein sequence ID" value="ENSECRP00000008944.1"/>
    <property type="gene ID" value="ENSECRG00000006005.1"/>
</dbReference>
<evidence type="ECO:0000256" key="8">
    <source>
        <dbReference type="SAM" id="SignalP"/>
    </source>
</evidence>
<dbReference type="InterPro" id="IPR018142">
    <property type="entry name" value="Somatostatin/Cortistatin_C"/>
</dbReference>
<evidence type="ECO:0000256" key="1">
    <source>
        <dbReference type="ARBA" id="ARBA00003524"/>
    </source>
</evidence>
<name>A0A8C4RX12_ERPCA</name>
<keyword evidence="8" id="KW-0732">Signal</keyword>
<keyword evidence="4" id="KW-0964">Secreted</keyword>
<proteinExistence type="inferred from homology"/>
<feature type="signal peptide" evidence="8">
    <location>
        <begin position="1"/>
        <end position="27"/>
    </location>
</feature>